<feature type="domain" description="Retrovirus-related Pol polyprotein from transposon TNT 1-94-like beta-barrel" evidence="3">
    <location>
        <begin position="226"/>
        <end position="268"/>
    </location>
</feature>
<dbReference type="SUPFAM" id="SSF56672">
    <property type="entry name" value="DNA/RNA polymerases"/>
    <property type="match status" value="1"/>
</dbReference>
<feature type="domain" description="Retroviral polymerase SH3-like" evidence="4">
    <location>
        <begin position="367"/>
        <end position="402"/>
    </location>
</feature>
<evidence type="ECO:0000259" key="4">
    <source>
        <dbReference type="Pfam" id="PF25597"/>
    </source>
</evidence>
<dbReference type="InterPro" id="IPR013103">
    <property type="entry name" value="RVT_2"/>
</dbReference>
<dbReference type="InterPro" id="IPR043502">
    <property type="entry name" value="DNA/RNA_pol_sf"/>
</dbReference>
<dbReference type="Pfam" id="PF07727">
    <property type="entry name" value="RVT_2"/>
    <property type="match status" value="2"/>
</dbReference>
<dbReference type="Pfam" id="PF22936">
    <property type="entry name" value="Pol_BBD"/>
    <property type="match status" value="1"/>
</dbReference>
<keyword evidence="1" id="KW-0064">Aspartyl protease</keyword>
<dbReference type="PANTHER" id="PTHR11439:SF517">
    <property type="entry name" value="CYSTEINE-RICH RLK (RECEPTOR-LIKE PROTEIN KINASE) 8"/>
    <property type="match status" value="1"/>
</dbReference>
<dbReference type="CDD" id="cd09272">
    <property type="entry name" value="RNase_HI_RT_Ty1"/>
    <property type="match status" value="1"/>
</dbReference>
<dbReference type="Proteomes" id="UP000325315">
    <property type="component" value="Unassembled WGS sequence"/>
</dbReference>
<protein>
    <submittedName>
        <fullName evidence="5">Retrovirus-related Pol polyprotein from transposon TNT 1-94</fullName>
    </submittedName>
</protein>
<dbReference type="InterPro" id="IPR057670">
    <property type="entry name" value="SH3_retrovirus"/>
</dbReference>
<comment type="caution">
    <text evidence="5">The sequence shown here is derived from an EMBL/GenBank/DDBJ whole genome shotgun (WGS) entry which is preliminary data.</text>
</comment>
<evidence type="ECO:0000313" key="6">
    <source>
        <dbReference type="Proteomes" id="UP000325315"/>
    </source>
</evidence>
<accession>A0A5B6U761</accession>
<proteinExistence type="predicted"/>
<evidence type="ECO:0000259" key="2">
    <source>
        <dbReference type="Pfam" id="PF07727"/>
    </source>
</evidence>
<dbReference type="Pfam" id="PF25597">
    <property type="entry name" value="SH3_retrovirus"/>
    <property type="match status" value="1"/>
</dbReference>
<evidence type="ECO:0000256" key="1">
    <source>
        <dbReference type="ARBA" id="ARBA00022750"/>
    </source>
</evidence>
<dbReference type="PANTHER" id="PTHR11439">
    <property type="entry name" value="GAG-POL-RELATED RETROTRANSPOSON"/>
    <property type="match status" value="1"/>
</dbReference>
<dbReference type="GO" id="GO:0004190">
    <property type="term" value="F:aspartic-type endopeptidase activity"/>
    <property type="evidence" value="ECO:0007669"/>
    <property type="project" value="UniProtKB-KW"/>
</dbReference>
<organism evidence="5 6">
    <name type="scientific">Gossypium australe</name>
    <dbReference type="NCBI Taxonomy" id="47621"/>
    <lineage>
        <taxon>Eukaryota</taxon>
        <taxon>Viridiplantae</taxon>
        <taxon>Streptophyta</taxon>
        <taxon>Embryophyta</taxon>
        <taxon>Tracheophyta</taxon>
        <taxon>Spermatophyta</taxon>
        <taxon>Magnoliopsida</taxon>
        <taxon>eudicotyledons</taxon>
        <taxon>Gunneridae</taxon>
        <taxon>Pentapetalae</taxon>
        <taxon>rosids</taxon>
        <taxon>malvids</taxon>
        <taxon>Malvales</taxon>
        <taxon>Malvaceae</taxon>
        <taxon>Malvoideae</taxon>
        <taxon>Gossypium</taxon>
    </lineage>
</organism>
<dbReference type="AlphaFoldDB" id="A0A5B6U761"/>
<sequence>MSEEKSEGSLTKIRHFDDLHYDHWSELMENLLRSKGLWNLVEKDRVVFEQILDKRTSKIVWDYLKSKFGGNERVKSNGEIMSNSEIVQKILRTLTECFTYVVVSIEEEKDTHTMSIDEFQSSLSVHEQKFKRMEREEDHALKVVTGNERFESRGRGANSYRRHGRGSGRSFDKARVEYYKCHKLGYFQYKCPRWESKANFVGLDEEEKLLLITCVETHNSQQDGIWFPDSGCSNHMCGNNKWFSHLDQSFRHFVKLGNDTKMIVMGKRKYKGGEFTSHKFNNFCMENGIRRLHPATKWSSREEESNHYELGSKHVIRKSPKRVLARSSSMVYPCDEQELDRPVNGRTPEEVWSNVTPSVDHFQVFGCVAHVHIPKQRRTKLDDKSYKCVFFGVSSESKAYQLRLSLSDEDKEVDNLVLYSTTDPITFKEVVKIRVKWVFKTKLNELGEIDKHKARLVANGHAQKYGIDYNEVFEPVAKWDTIRMVIEMAAQKGWNIYQLDVKSTFLHGELVEEVFVDQSRGFEKEGEEHKVYKLKKALYGLKQAPRACLYVDDLIFTGNDEEIIKAFKNSMMREFEMTDIGKMKYFLGVEVLQNDKGIFISQRKYANEVLERFGMLRCNSVRSPIVPRTKLVKNEDGVKVDVTGYKQIVGSLRYLTTTRTDLMYVVGMEPRSCAFCTKKGGTDELVGYTDSDYAGDQYERRSTSGYAFLFGESVVAWSSKKQPVVTLSTIEVEFVVVVSCACQAVWMRRILDVFNYPQKESITLYYDNASTIKLSKNVVLHGRSKHIHVRYHFLFELSNAKVIELVHCGTKE</sequence>
<dbReference type="EMBL" id="SMMG02000013">
    <property type="protein sequence ID" value="KAA3453113.1"/>
    <property type="molecule type" value="Genomic_DNA"/>
</dbReference>
<keyword evidence="1" id="KW-0645">Protease</keyword>
<name>A0A5B6U761_9ROSI</name>
<dbReference type="InterPro" id="IPR054722">
    <property type="entry name" value="PolX-like_BBD"/>
</dbReference>
<feature type="domain" description="Reverse transcriptase Ty1/copia-type" evidence="2">
    <location>
        <begin position="428"/>
        <end position="547"/>
    </location>
</feature>
<reference evidence="6" key="1">
    <citation type="journal article" date="2019" name="Plant Biotechnol. J.">
        <title>Genome sequencing of the Australian wild diploid species Gossypium australe highlights disease resistance and delayed gland morphogenesis.</title>
        <authorList>
            <person name="Cai Y."/>
            <person name="Cai X."/>
            <person name="Wang Q."/>
            <person name="Wang P."/>
            <person name="Zhang Y."/>
            <person name="Cai C."/>
            <person name="Xu Y."/>
            <person name="Wang K."/>
            <person name="Zhou Z."/>
            <person name="Wang C."/>
            <person name="Geng S."/>
            <person name="Li B."/>
            <person name="Dong Q."/>
            <person name="Hou Y."/>
            <person name="Wang H."/>
            <person name="Ai P."/>
            <person name="Liu Z."/>
            <person name="Yi F."/>
            <person name="Sun M."/>
            <person name="An G."/>
            <person name="Cheng J."/>
            <person name="Zhang Y."/>
            <person name="Shi Q."/>
            <person name="Xie Y."/>
            <person name="Shi X."/>
            <person name="Chang Y."/>
            <person name="Huang F."/>
            <person name="Chen Y."/>
            <person name="Hong S."/>
            <person name="Mi L."/>
            <person name="Sun Q."/>
            <person name="Zhang L."/>
            <person name="Zhou B."/>
            <person name="Peng R."/>
            <person name="Zhang X."/>
            <person name="Liu F."/>
        </authorList>
    </citation>
    <scope>NUCLEOTIDE SEQUENCE [LARGE SCALE GENOMIC DNA]</scope>
    <source>
        <strain evidence="6">cv. PA1801</strain>
    </source>
</reference>
<evidence type="ECO:0000259" key="3">
    <source>
        <dbReference type="Pfam" id="PF22936"/>
    </source>
</evidence>
<keyword evidence="1" id="KW-0378">Hydrolase</keyword>
<gene>
    <name evidence="5" type="ORF">EPI10_009184</name>
</gene>
<dbReference type="OrthoDB" id="2013098at2759"/>
<feature type="domain" description="Reverse transcriptase Ty1/copia-type" evidence="2">
    <location>
        <begin position="548"/>
        <end position="626"/>
    </location>
</feature>
<evidence type="ECO:0000313" key="5">
    <source>
        <dbReference type="EMBL" id="KAA3453113.1"/>
    </source>
</evidence>
<keyword evidence="6" id="KW-1185">Reference proteome</keyword>